<protein>
    <submittedName>
        <fullName evidence="1">Uncharacterized protein</fullName>
    </submittedName>
</protein>
<comment type="caution">
    <text evidence="1">The sequence shown here is derived from an EMBL/GenBank/DDBJ whole genome shotgun (WGS) entry which is preliminary data.</text>
</comment>
<name>A0A6S7HYV3_PARCT</name>
<evidence type="ECO:0000313" key="1">
    <source>
        <dbReference type="EMBL" id="CAB3999911.1"/>
    </source>
</evidence>
<dbReference type="Proteomes" id="UP001152795">
    <property type="component" value="Unassembled WGS sequence"/>
</dbReference>
<keyword evidence="2" id="KW-1185">Reference proteome</keyword>
<feature type="non-terminal residue" evidence="1">
    <location>
        <position position="71"/>
    </location>
</feature>
<dbReference type="OrthoDB" id="8190203at2759"/>
<reference evidence="1" key="1">
    <citation type="submission" date="2020-04" db="EMBL/GenBank/DDBJ databases">
        <authorList>
            <person name="Alioto T."/>
            <person name="Alioto T."/>
            <person name="Gomez Garrido J."/>
        </authorList>
    </citation>
    <scope>NUCLEOTIDE SEQUENCE</scope>
    <source>
        <strain evidence="1">A484AB</strain>
    </source>
</reference>
<sequence length="71" mass="8044">MGTAEFLLKFDSVFDCVNCSTLHSTKKLKCPLDDKSPNKEFMKEAINFMKGLKVFDGNEAYDQDKSQFGVL</sequence>
<dbReference type="EMBL" id="CACRXK020003702">
    <property type="protein sequence ID" value="CAB3999911.1"/>
    <property type="molecule type" value="Genomic_DNA"/>
</dbReference>
<organism evidence="1 2">
    <name type="scientific">Paramuricea clavata</name>
    <name type="common">Red gorgonian</name>
    <name type="synonym">Violescent sea-whip</name>
    <dbReference type="NCBI Taxonomy" id="317549"/>
    <lineage>
        <taxon>Eukaryota</taxon>
        <taxon>Metazoa</taxon>
        <taxon>Cnidaria</taxon>
        <taxon>Anthozoa</taxon>
        <taxon>Octocorallia</taxon>
        <taxon>Malacalcyonacea</taxon>
        <taxon>Plexauridae</taxon>
        <taxon>Paramuricea</taxon>
    </lineage>
</organism>
<gene>
    <name evidence="1" type="ORF">PACLA_8A064100</name>
</gene>
<dbReference type="AlphaFoldDB" id="A0A6S7HYV3"/>
<proteinExistence type="predicted"/>
<accession>A0A6S7HYV3</accession>
<evidence type="ECO:0000313" key="2">
    <source>
        <dbReference type="Proteomes" id="UP001152795"/>
    </source>
</evidence>